<dbReference type="EMBL" id="JAAZHI010000039">
    <property type="protein sequence ID" value="NLA55030.1"/>
    <property type="molecule type" value="Genomic_DNA"/>
</dbReference>
<proteinExistence type="inferred from homology"/>
<dbReference type="AlphaFoldDB" id="A0A7X6PL62"/>
<feature type="binding site" evidence="3">
    <location>
        <position position="135"/>
    </location>
    <ligand>
        <name>Mg(2+)</name>
        <dbReference type="ChEBI" id="CHEBI:18420"/>
    </ligand>
</feature>
<evidence type="ECO:0000313" key="6">
    <source>
        <dbReference type="EMBL" id="NLA55030.1"/>
    </source>
</evidence>
<comment type="cofactor">
    <cofactor evidence="3">
        <name>Mg(2+)</name>
        <dbReference type="ChEBI" id="CHEBI:18420"/>
    </cofactor>
    <text evidence="3">Binds 1 Mg(2+) ion.</text>
</comment>
<gene>
    <name evidence="6" type="ORF">GX859_01825</name>
</gene>
<reference evidence="6 7" key="1">
    <citation type="journal article" date="2020" name="Biotechnol. Biofuels">
        <title>New insights from the biogas microbiome by comprehensive genome-resolved metagenomics of nearly 1600 species originating from multiple anaerobic digesters.</title>
        <authorList>
            <person name="Campanaro S."/>
            <person name="Treu L."/>
            <person name="Rodriguez-R L.M."/>
            <person name="Kovalovszki A."/>
            <person name="Ziels R.M."/>
            <person name="Maus I."/>
            <person name="Zhu X."/>
            <person name="Kougias P.G."/>
            <person name="Basile A."/>
            <person name="Luo G."/>
            <person name="Schluter A."/>
            <person name="Konstantinidis K.T."/>
            <person name="Angelidaki I."/>
        </authorList>
    </citation>
    <scope>NUCLEOTIDE SEQUENCE [LARGE SCALE GENOMIC DNA]</scope>
    <source>
        <strain evidence="6">AS15tlH2ME_198</strain>
    </source>
</reference>
<feature type="binding site" evidence="3">
    <location>
        <position position="285"/>
    </location>
    <ligand>
        <name>Zn(2+)</name>
        <dbReference type="ChEBI" id="CHEBI:29105"/>
        <label>2</label>
    </ligand>
</feature>
<feature type="binding site" evidence="3">
    <location>
        <position position="133"/>
    </location>
    <ligand>
        <name>Mg(2+)</name>
        <dbReference type="ChEBI" id="CHEBI:18420"/>
    </ligand>
</feature>
<feature type="binding site" evidence="3">
    <location>
        <position position="280"/>
    </location>
    <ligand>
        <name>Mg(2+)</name>
        <dbReference type="ChEBI" id="CHEBI:18420"/>
    </ligand>
</feature>
<keyword evidence="3" id="KW-0479">Metal-binding</keyword>
<dbReference type="Proteomes" id="UP000557899">
    <property type="component" value="Unassembled WGS sequence"/>
</dbReference>
<feature type="non-terminal residue" evidence="6">
    <location>
        <position position="1"/>
    </location>
</feature>
<evidence type="ECO:0000256" key="4">
    <source>
        <dbReference type="RuleBase" id="RU003946"/>
    </source>
</evidence>
<dbReference type="Pfam" id="PF00245">
    <property type="entry name" value="Alk_phosphatase"/>
    <property type="match status" value="1"/>
</dbReference>
<dbReference type="SUPFAM" id="SSF53649">
    <property type="entry name" value="Alkaline phosphatase-like"/>
    <property type="match status" value="1"/>
</dbReference>
<dbReference type="GO" id="GO:0004035">
    <property type="term" value="F:alkaline phosphatase activity"/>
    <property type="evidence" value="ECO:0007669"/>
    <property type="project" value="TreeGrafter"/>
</dbReference>
<evidence type="ECO:0000256" key="1">
    <source>
        <dbReference type="ARBA" id="ARBA00022553"/>
    </source>
</evidence>
<feature type="active site" description="Phosphoserine intermediate" evidence="2">
    <location>
        <position position="82"/>
    </location>
</feature>
<sequence length="414" mass="44454">IGDGVGYNHVAAANLYDSGQTRYQVEGEVGSDLSMADGEAVQVYEGAGWNKLAMTTFQEGNSYDVERAWADHDYVNESYTDSAAAGTAMATGVKTSNGSLGVDSASQARENTSERAKEQGKSAGVVSDVPFSHATPAAWAAHVQSRNDYHEIARQMISGDLDVIMGAGHPFFSDDNVELGTADYRYIAEAEYNSLVAGETDFEYFDNAEAFAALAAGEVEADTRYFGLAQVASTLQQSRSGESTAPYSVPQNDVVDLATMSKGALNVLGQDEDGFHLMIEAGAIDWAGHANDISRDIEEVREFNSAIEAVVAWVEENSSWDETLLIVTADHETGYLSGADEGEVYNALIGEKGAAPEHEYYSGNHTNMVVPFFFRGAGSQDILGSVTGTDKVRGDFIDNVTVAELTLDKWWARG</sequence>
<feature type="binding site" evidence="3">
    <location>
        <position position="330"/>
    </location>
    <ligand>
        <name>Zn(2+)</name>
        <dbReference type="ChEBI" id="CHEBI:29105"/>
        <label>2</label>
    </ligand>
</feature>
<dbReference type="PANTHER" id="PTHR11596">
    <property type="entry name" value="ALKALINE PHOSPHATASE"/>
    <property type="match status" value="1"/>
</dbReference>
<evidence type="ECO:0000313" key="7">
    <source>
        <dbReference type="Proteomes" id="UP000557899"/>
    </source>
</evidence>
<comment type="cofactor">
    <cofactor evidence="3">
        <name>Zn(2+)</name>
        <dbReference type="ChEBI" id="CHEBI:29105"/>
    </cofactor>
    <text evidence="3">Binds 2 Zn(2+) ions.</text>
</comment>
<protein>
    <submittedName>
        <fullName evidence="6">Alkaline phosphatase</fullName>
    </submittedName>
</protein>
<keyword evidence="1" id="KW-0597">Phosphoprotein</keyword>
<organism evidence="6 7">
    <name type="scientific">Corynebacterium humireducens</name>
    <dbReference type="NCBI Taxonomy" id="1223514"/>
    <lineage>
        <taxon>Bacteria</taxon>
        <taxon>Bacillati</taxon>
        <taxon>Actinomycetota</taxon>
        <taxon>Actinomycetes</taxon>
        <taxon>Mycobacteriales</taxon>
        <taxon>Corynebacteriaceae</taxon>
        <taxon>Corynebacterium</taxon>
    </lineage>
</organism>
<name>A0A7X6PL62_9CORY</name>
<dbReference type="GO" id="GO:0046872">
    <property type="term" value="F:metal ion binding"/>
    <property type="evidence" value="ECO:0007669"/>
    <property type="project" value="UniProtKB-KW"/>
</dbReference>
<dbReference type="CDD" id="cd16012">
    <property type="entry name" value="ALP"/>
    <property type="match status" value="1"/>
</dbReference>
<evidence type="ECO:0000256" key="3">
    <source>
        <dbReference type="PIRSR" id="PIRSR601952-2"/>
    </source>
</evidence>
<feature type="compositionally biased region" description="Polar residues" evidence="5">
    <location>
        <begin position="96"/>
        <end position="110"/>
    </location>
</feature>
<dbReference type="InterPro" id="IPR017850">
    <property type="entry name" value="Alkaline_phosphatase_core_sf"/>
</dbReference>
<evidence type="ECO:0000256" key="5">
    <source>
        <dbReference type="SAM" id="MobiDB-lite"/>
    </source>
</evidence>
<dbReference type="PANTHER" id="PTHR11596:SF5">
    <property type="entry name" value="ALKALINE PHOSPHATASE"/>
    <property type="match status" value="1"/>
</dbReference>
<keyword evidence="3" id="KW-0862">Zinc</keyword>
<accession>A0A7X6PL62</accession>
<feature type="compositionally biased region" description="Basic and acidic residues" evidence="5">
    <location>
        <begin position="111"/>
        <end position="120"/>
    </location>
</feature>
<dbReference type="PRINTS" id="PR00113">
    <property type="entry name" value="ALKPHPHTASE"/>
</dbReference>
<evidence type="ECO:0000256" key="2">
    <source>
        <dbReference type="PIRSR" id="PIRSR601952-1"/>
    </source>
</evidence>
<keyword evidence="3" id="KW-0460">Magnesium</keyword>
<dbReference type="SMART" id="SM00098">
    <property type="entry name" value="alkPPc"/>
    <property type="match status" value="1"/>
</dbReference>
<dbReference type="Gene3D" id="3.40.720.10">
    <property type="entry name" value="Alkaline Phosphatase, subunit A"/>
    <property type="match status" value="1"/>
</dbReference>
<feature type="region of interest" description="Disordered" evidence="5">
    <location>
        <begin position="96"/>
        <end position="125"/>
    </location>
</feature>
<dbReference type="InterPro" id="IPR001952">
    <property type="entry name" value="Alkaline_phosphatase"/>
</dbReference>
<comment type="caution">
    <text evidence="6">The sequence shown here is derived from an EMBL/GenBank/DDBJ whole genome shotgun (WGS) entry which is preliminary data.</text>
</comment>
<feature type="binding site" evidence="3">
    <location>
        <position position="331"/>
    </location>
    <ligand>
        <name>Zn(2+)</name>
        <dbReference type="ChEBI" id="CHEBI:29105"/>
        <label>2</label>
    </ligand>
</feature>
<feature type="binding site" evidence="3">
    <location>
        <position position="289"/>
    </location>
    <ligand>
        <name>Zn(2+)</name>
        <dbReference type="ChEBI" id="CHEBI:29105"/>
        <label>2</label>
    </ligand>
</feature>
<comment type="similarity">
    <text evidence="4">Belongs to the alkaline phosphatase family.</text>
</comment>